<sequence length="95" mass="9621">MGQGKERGGREEDGEETGGAAQFNMQLRWTFASTPLEGWAQGPLGASANSPRPEGGAAGDGRRRELEGLALIPSLGTALGGGGGWQEGGGRRGVA</sequence>
<dbReference type="Proteomes" id="UP000324222">
    <property type="component" value="Unassembled WGS sequence"/>
</dbReference>
<organism evidence="2 3">
    <name type="scientific">Portunus trituberculatus</name>
    <name type="common">Swimming crab</name>
    <name type="synonym">Neptunus trituberculatus</name>
    <dbReference type="NCBI Taxonomy" id="210409"/>
    <lineage>
        <taxon>Eukaryota</taxon>
        <taxon>Metazoa</taxon>
        <taxon>Ecdysozoa</taxon>
        <taxon>Arthropoda</taxon>
        <taxon>Crustacea</taxon>
        <taxon>Multicrustacea</taxon>
        <taxon>Malacostraca</taxon>
        <taxon>Eumalacostraca</taxon>
        <taxon>Eucarida</taxon>
        <taxon>Decapoda</taxon>
        <taxon>Pleocyemata</taxon>
        <taxon>Brachyura</taxon>
        <taxon>Eubrachyura</taxon>
        <taxon>Portunoidea</taxon>
        <taxon>Portunidae</taxon>
        <taxon>Portuninae</taxon>
        <taxon>Portunus</taxon>
    </lineage>
</organism>
<feature type="region of interest" description="Disordered" evidence="1">
    <location>
        <begin position="1"/>
        <end position="95"/>
    </location>
</feature>
<evidence type="ECO:0000313" key="3">
    <source>
        <dbReference type="Proteomes" id="UP000324222"/>
    </source>
</evidence>
<feature type="compositionally biased region" description="Basic and acidic residues" evidence="1">
    <location>
        <begin position="1"/>
        <end position="11"/>
    </location>
</feature>
<feature type="compositionally biased region" description="Polar residues" evidence="1">
    <location>
        <begin position="23"/>
        <end position="33"/>
    </location>
</feature>
<name>A0A5B7IQ89_PORTR</name>
<gene>
    <name evidence="2" type="ORF">E2C01_082553</name>
</gene>
<keyword evidence="3" id="KW-1185">Reference proteome</keyword>
<accession>A0A5B7IQ89</accession>
<evidence type="ECO:0000256" key="1">
    <source>
        <dbReference type="SAM" id="MobiDB-lite"/>
    </source>
</evidence>
<evidence type="ECO:0000313" key="2">
    <source>
        <dbReference type="EMBL" id="MPC87681.1"/>
    </source>
</evidence>
<comment type="caution">
    <text evidence="2">The sequence shown here is derived from an EMBL/GenBank/DDBJ whole genome shotgun (WGS) entry which is preliminary data.</text>
</comment>
<protein>
    <submittedName>
        <fullName evidence="2">Uncharacterized protein</fullName>
    </submittedName>
</protein>
<dbReference type="EMBL" id="VSRR010075234">
    <property type="protein sequence ID" value="MPC87681.1"/>
    <property type="molecule type" value="Genomic_DNA"/>
</dbReference>
<proteinExistence type="predicted"/>
<dbReference type="AlphaFoldDB" id="A0A5B7IQ89"/>
<reference evidence="2 3" key="1">
    <citation type="submission" date="2019-05" db="EMBL/GenBank/DDBJ databases">
        <title>Another draft genome of Portunus trituberculatus and its Hox gene families provides insights of decapod evolution.</title>
        <authorList>
            <person name="Jeong J.-H."/>
            <person name="Song I."/>
            <person name="Kim S."/>
            <person name="Choi T."/>
            <person name="Kim D."/>
            <person name="Ryu S."/>
            <person name="Kim W."/>
        </authorList>
    </citation>
    <scope>NUCLEOTIDE SEQUENCE [LARGE SCALE GENOMIC DNA]</scope>
    <source>
        <tissue evidence="2">Muscle</tissue>
    </source>
</reference>
<feature type="compositionally biased region" description="Gly residues" evidence="1">
    <location>
        <begin position="78"/>
        <end position="95"/>
    </location>
</feature>